<dbReference type="PANTHER" id="PTHR11860:SF87">
    <property type="entry name" value="CMRF35-LIKE MOLECULE 8"/>
    <property type="match status" value="1"/>
</dbReference>
<keyword evidence="7" id="KW-1185">Reference proteome</keyword>
<name>A0A3Q1KHN6_ANATE</name>
<dbReference type="GO" id="GO:0005886">
    <property type="term" value="C:plasma membrane"/>
    <property type="evidence" value="ECO:0007669"/>
    <property type="project" value="TreeGrafter"/>
</dbReference>
<comment type="subcellular location">
    <subcellularLocation>
        <location evidence="1">Membrane</location>
    </subcellularLocation>
</comment>
<dbReference type="Pfam" id="PF07686">
    <property type="entry name" value="V-set"/>
    <property type="match status" value="1"/>
</dbReference>
<evidence type="ECO:0000259" key="5">
    <source>
        <dbReference type="Pfam" id="PF07686"/>
    </source>
</evidence>
<feature type="compositionally biased region" description="Polar residues" evidence="4">
    <location>
        <begin position="1"/>
        <end position="16"/>
    </location>
</feature>
<evidence type="ECO:0000313" key="6">
    <source>
        <dbReference type="Ensembl" id="ENSATEP00000035931.2"/>
    </source>
</evidence>
<reference evidence="6" key="2">
    <citation type="submission" date="2025-08" db="UniProtKB">
        <authorList>
            <consortium name="Ensembl"/>
        </authorList>
    </citation>
    <scope>IDENTIFICATION</scope>
</reference>
<organism evidence="6 7">
    <name type="scientific">Anabas testudineus</name>
    <name type="common">Climbing perch</name>
    <name type="synonym">Anthias testudineus</name>
    <dbReference type="NCBI Taxonomy" id="64144"/>
    <lineage>
        <taxon>Eukaryota</taxon>
        <taxon>Metazoa</taxon>
        <taxon>Chordata</taxon>
        <taxon>Craniata</taxon>
        <taxon>Vertebrata</taxon>
        <taxon>Euteleostomi</taxon>
        <taxon>Actinopterygii</taxon>
        <taxon>Neopterygii</taxon>
        <taxon>Teleostei</taxon>
        <taxon>Neoteleostei</taxon>
        <taxon>Acanthomorphata</taxon>
        <taxon>Anabantaria</taxon>
        <taxon>Anabantiformes</taxon>
        <taxon>Anabantoidei</taxon>
        <taxon>Anabantidae</taxon>
        <taxon>Anabas</taxon>
    </lineage>
</organism>
<dbReference type="OrthoDB" id="8442846at2759"/>
<keyword evidence="2" id="KW-0812">Transmembrane</keyword>
<dbReference type="Ensembl" id="ENSATET00000036445.2">
    <property type="protein sequence ID" value="ENSATEP00000035931.2"/>
    <property type="gene ID" value="ENSATEG00000024692.2"/>
</dbReference>
<dbReference type="InParanoid" id="A0A3Q1KHN6"/>
<evidence type="ECO:0000256" key="2">
    <source>
        <dbReference type="ARBA" id="ARBA00022692"/>
    </source>
</evidence>
<sequence length="139" mass="15497">MLSTALQDGNTGLSNSEELHTGTEGGNITVVCTFSFSGHRKLFCKEECTTGNILIETTNNRAQRDRYSIEYKEGSNIMYVSITQLKKSDSGWYTCSLDRTFGPDGYEKYSGFKSPDMFSLKNKCCTFPSLGPVKQTVVR</sequence>
<dbReference type="InterPro" id="IPR050671">
    <property type="entry name" value="CD300_family_receptors"/>
</dbReference>
<protein>
    <recommendedName>
        <fullName evidence="5">Immunoglobulin V-set domain-containing protein</fullName>
    </recommendedName>
</protein>
<dbReference type="InterPro" id="IPR013106">
    <property type="entry name" value="Ig_V-set"/>
</dbReference>
<dbReference type="GeneTree" id="ENSGT01030000234941"/>
<reference evidence="6" key="3">
    <citation type="submission" date="2025-09" db="UniProtKB">
        <authorList>
            <consortium name="Ensembl"/>
        </authorList>
    </citation>
    <scope>IDENTIFICATION</scope>
</reference>
<proteinExistence type="predicted"/>
<accession>A0A3Q1KHN6</accession>
<dbReference type="SUPFAM" id="SSF48726">
    <property type="entry name" value="Immunoglobulin"/>
    <property type="match status" value="1"/>
</dbReference>
<evidence type="ECO:0000256" key="1">
    <source>
        <dbReference type="ARBA" id="ARBA00004370"/>
    </source>
</evidence>
<dbReference type="AlphaFoldDB" id="A0A3Q1KHN6"/>
<evidence type="ECO:0000256" key="3">
    <source>
        <dbReference type="ARBA" id="ARBA00023136"/>
    </source>
</evidence>
<evidence type="ECO:0000256" key="4">
    <source>
        <dbReference type="SAM" id="MobiDB-lite"/>
    </source>
</evidence>
<dbReference type="PANTHER" id="PTHR11860">
    <property type="entry name" value="POLYMERIC-IMMUNOGLOBULIN RECEPTOR"/>
    <property type="match status" value="1"/>
</dbReference>
<dbReference type="Proteomes" id="UP000265040">
    <property type="component" value="Chromosome 7"/>
</dbReference>
<feature type="region of interest" description="Disordered" evidence="4">
    <location>
        <begin position="1"/>
        <end position="21"/>
    </location>
</feature>
<dbReference type="Gene3D" id="2.60.40.10">
    <property type="entry name" value="Immunoglobulins"/>
    <property type="match status" value="1"/>
</dbReference>
<keyword evidence="3" id="KW-0472">Membrane</keyword>
<feature type="domain" description="Immunoglobulin V-set" evidence="5">
    <location>
        <begin position="20"/>
        <end position="101"/>
    </location>
</feature>
<reference evidence="6" key="1">
    <citation type="submission" date="2021-04" db="EMBL/GenBank/DDBJ databases">
        <authorList>
            <consortium name="Wellcome Sanger Institute Data Sharing"/>
        </authorList>
    </citation>
    <scope>NUCLEOTIDE SEQUENCE [LARGE SCALE GENOMIC DNA]</scope>
</reference>
<dbReference type="InterPro" id="IPR013783">
    <property type="entry name" value="Ig-like_fold"/>
</dbReference>
<dbReference type="GO" id="GO:0004888">
    <property type="term" value="F:transmembrane signaling receptor activity"/>
    <property type="evidence" value="ECO:0007669"/>
    <property type="project" value="TreeGrafter"/>
</dbReference>
<evidence type="ECO:0000313" key="7">
    <source>
        <dbReference type="Proteomes" id="UP000265040"/>
    </source>
</evidence>
<dbReference type="InterPro" id="IPR036179">
    <property type="entry name" value="Ig-like_dom_sf"/>
</dbReference>